<dbReference type="STRING" id="258533.BN977_00276"/>
<keyword evidence="1" id="KW-0472">Membrane</keyword>
<name>W9ARG9_MYCCO</name>
<proteinExistence type="predicted"/>
<dbReference type="Pfam" id="PF00805">
    <property type="entry name" value="Pentapeptide"/>
    <property type="match status" value="1"/>
</dbReference>
<organism evidence="2 3">
    <name type="scientific">Mycolicibacterium cosmeticum</name>
    <dbReference type="NCBI Taxonomy" id="258533"/>
    <lineage>
        <taxon>Bacteria</taxon>
        <taxon>Bacillati</taxon>
        <taxon>Actinomycetota</taxon>
        <taxon>Actinomycetes</taxon>
        <taxon>Mycobacteriales</taxon>
        <taxon>Mycobacteriaceae</taxon>
        <taxon>Mycolicibacterium</taxon>
    </lineage>
</organism>
<accession>W9ARG9</accession>
<gene>
    <name evidence="2" type="ORF">BN977_00276</name>
</gene>
<dbReference type="SUPFAM" id="SSF141571">
    <property type="entry name" value="Pentapeptide repeat-like"/>
    <property type="match status" value="1"/>
</dbReference>
<dbReference type="Gene3D" id="2.160.20.80">
    <property type="entry name" value="E3 ubiquitin-protein ligase SopA"/>
    <property type="match status" value="1"/>
</dbReference>
<keyword evidence="3" id="KW-1185">Reference proteome</keyword>
<dbReference type="AlphaFoldDB" id="W9ARG9"/>
<reference evidence="2" key="2">
    <citation type="submission" date="2014-03" db="EMBL/GenBank/DDBJ databases">
        <authorList>
            <person name="Urmite Genomes"/>
        </authorList>
    </citation>
    <scope>NUCLEOTIDE SEQUENCE</scope>
    <source>
        <strain evidence="2">DSM 44829</strain>
    </source>
</reference>
<evidence type="ECO:0000256" key="1">
    <source>
        <dbReference type="SAM" id="Phobius"/>
    </source>
</evidence>
<dbReference type="PANTHER" id="PTHR14136:SF17">
    <property type="entry name" value="BTB_POZ DOMAIN-CONTAINING PROTEIN KCTD9"/>
    <property type="match status" value="1"/>
</dbReference>
<comment type="caution">
    <text evidence="2">The sequence shown here is derived from an EMBL/GenBank/DDBJ whole genome shotgun (WGS) entry which is preliminary data.</text>
</comment>
<dbReference type="EMBL" id="CCBB010000001">
    <property type="protein sequence ID" value="CDO05502.1"/>
    <property type="molecule type" value="Genomic_DNA"/>
</dbReference>
<keyword evidence="1" id="KW-0812">Transmembrane</keyword>
<dbReference type="Proteomes" id="UP000028870">
    <property type="component" value="Unassembled WGS sequence"/>
</dbReference>
<feature type="transmembrane region" description="Helical" evidence="1">
    <location>
        <begin position="76"/>
        <end position="100"/>
    </location>
</feature>
<dbReference type="InterPro" id="IPR001646">
    <property type="entry name" value="5peptide_repeat"/>
</dbReference>
<feature type="transmembrane region" description="Helical" evidence="1">
    <location>
        <begin position="112"/>
        <end position="134"/>
    </location>
</feature>
<reference evidence="2" key="1">
    <citation type="submission" date="2014-03" db="EMBL/GenBank/DDBJ databases">
        <title>Draft Genome Sequence of Mycobacterium cosmeticum DSM 44829.</title>
        <authorList>
            <person name="Croce O."/>
            <person name="Robert C."/>
            <person name="Raoult D."/>
            <person name="Drancourt M."/>
        </authorList>
    </citation>
    <scope>NUCLEOTIDE SEQUENCE [LARGE SCALE GENOMIC DNA]</scope>
    <source>
        <strain evidence="2">DSM 44829</strain>
    </source>
</reference>
<sequence>MRRSTSPRIIGTVLVAAAGVSLWGLTPVWGAPRAVSFAVLLLFAALLSMANATVLDDQQPIPKAHDDSHKGEGLRAWYVLSCSVAAITGISLVTLVVSTLHWDWISARTGGVLVPLGVTLAAAIASAGAARTLMAQSAIAARYRFEDAERLLWARFDKASEQLANEHYAVRAAGVYSLAGLGDDWIRHNERLKLIKADGPQRHCVTDECETIIEILGAYLRSNRHLNKKLNKVEKCEEIIVNEAIITQIAAHFELNGAAADNPPPERKGLWARRGIQIDLRNADLRDVVWQHVDLHRAVLFGANLYNADLEGADLTSANLCGADLRRTCMHRAKLDGADLEEVTHDPDRTQWPSVPFALPLSARVDASELPPVDRDTPPNKLLTWLKRGVPQLLNGA</sequence>
<evidence type="ECO:0000313" key="3">
    <source>
        <dbReference type="Proteomes" id="UP000028870"/>
    </source>
</evidence>
<feature type="transmembrane region" description="Helical" evidence="1">
    <location>
        <begin position="34"/>
        <end position="55"/>
    </location>
</feature>
<dbReference type="eggNOG" id="COG1357">
    <property type="taxonomic scope" value="Bacteria"/>
</dbReference>
<keyword evidence="1" id="KW-1133">Transmembrane helix</keyword>
<dbReference type="PANTHER" id="PTHR14136">
    <property type="entry name" value="BTB_POZ DOMAIN-CONTAINING PROTEIN KCTD9"/>
    <property type="match status" value="1"/>
</dbReference>
<dbReference type="InterPro" id="IPR051082">
    <property type="entry name" value="Pentapeptide-BTB/POZ_domain"/>
</dbReference>
<protein>
    <submittedName>
        <fullName evidence="2">Secreted effector protein PipB</fullName>
    </submittedName>
</protein>
<evidence type="ECO:0000313" key="2">
    <source>
        <dbReference type="EMBL" id="CDO05502.1"/>
    </source>
</evidence>